<name>A0A022W8L6_TRIRU</name>
<dbReference type="AlphaFoldDB" id="A0A022W8L6"/>
<gene>
    <name evidence="1" type="ORF">H103_02871</name>
</gene>
<evidence type="ECO:0000313" key="1">
    <source>
        <dbReference type="EMBL" id="EZF54428.1"/>
    </source>
</evidence>
<protein>
    <submittedName>
        <fullName evidence="1">Uncharacterized protein</fullName>
    </submittedName>
</protein>
<organism evidence="1">
    <name type="scientific">Trichophyton rubrum CBS 288.86</name>
    <dbReference type="NCBI Taxonomy" id="1215330"/>
    <lineage>
        <taxon>Eukaryota</taxon>
        <taxon>Fungi</taxon>
        <taxon>Dikarya</taxon>
        <taxon>Ascomycota</taxon>
        <taxon>Pezizomycotina</taxon>
        <taxon>Eurotiomycetes</taxon>
        <taxon>Eurotiomycetidae</taxon>
        <taxon>Onygenales</taxon>
        <taxon>Arthrodermataceae</taxon>
        <taxon>Trichophyton</taxon>
    </lineage>
</organism>
<dbReference type="EMBL" id="KK207790">
    <property type="protein sequence ID" value="EZF54428.1"/>
    <property type="molecule type" value="Genomic_DNA"/>
</dbReference>
<dbReference type="HOGENOM" id="CLU_1696776_0_0_1"/>
<dbReference type="Proteomes" id="UP000023758">
    <property type="component" value="Unassembled WGS sequence"/>
</dbReference>
<reference evidence="1" key="1">
    <citation type="submission" date="2014-02" db="EMBL/GenBank/DDBJ databases">
        <title>The Genome Sequence of Trichophyton rubrum (morphotype fischeri) CBS 288.86.</title>
        <authorList>
            <consortium name="The Broad Institute Genomics Platform"/>
            <person name="Cuomo C.A."/>
            <person name="White T.C."/>
            <person name="Graser Y."/>
            <person name="Martinez-Rossi N."/>
            <person name="Heitman J."/>
            <person name="Young S.K."/>
            <person name="Zeng Q."/>
            <person name="Gargeya S."/>
            <person name="Abouelleil A."/>
            <person name="Alvarado L."/>
            <person name="Chapman S.B."/>
            <person name="Gainer-Dewar J."/>
            <person name="Goldberg J."/>
            <person name="Griggs A."/>
            <person name="Gujja S."/>
            <person name="Hansen M."/>
            <person name="Howarth C."/>
            <person name="Imamovic A."/>
            <person name="Larimer J."/>
            <person name="Martinez D."/>
            <person name="Murphy C."/>
            <person name="Pearson M.D."/>
            <person name="Persinoti G."/>
            <person name="Poon T."/>
            <person name="Priest M."/>
            <person name="Roberts A.D."/>
            <person name="Saif S."/>
            <person name="Shea T.D."/>
            <person name="Sykes S.N."/>
            <person name="Wortman J."/>
            <person name="Nusbaum C."/>
            <person name="Birren B."/>
        </authorList>
    </citation>
    <scope>NUCLEOTIDE SEQUENCE [LARGE SCALE GENOMIC DNA]</scope>
    <source>
        <strain evidence="1">CBS 288.86</strain>
    </source>
</reference>
<proteinExistence type="predicted"/>
<accession>A0A022W8L6</accession>
<sequence>MRSHVSLVLIEKMTRFSALGVTTSIVLGIGNQVLTGTQGDAQFPQEMGKLKRVSRTTNELSRITTSAVQSTSNFDKDMWSLAQHRDILIPRFTPTTTTTALMDHKLHCAALSNMLPCSTQAFGSPAPLVPGAGPTPSTKILQGLIKLALSNLFDI</sequence>